<dbReference type="Gramene" id="TraesCLE_scaffold_071974_01G000100.1">
    <property type="protein sequence ID" value="TraesCLE_scaffold_071974_01G000100.1"/>
    <property type="gene ID" value="TraesCLE_scaffold_071974_01G000100"/>
</dbReference>
<dbReference type="Gramene" id="TraesCAD_scaffold_044501_01G000100.1">
    <property type="protein sequence ID" value="TraesCAD_scaffold_044501_01G000100.1"/>
    <property type="gene ID" value="TraesCAD_scaffold_044501_01G000100"/>
</dbReference>
<evidence type="ECO:0000313" key="2">
    <source>
        <dbReference type="Proteomes" id="UP000019116"/>
    </source>
</evidence>
<dbReference type="OrthoDB" id="10285912at2759"/>
<dbReference type="Gramene" id="TraesROB_scaffold_034833_01G000100.1">
    <property type="protein sequence ID" value="TraesROB_scaffold_034833_01G000100.1"/>
    <property type="gene ID" value="TraesROB_scaffold_034833_01G000100"/>
</dbReference>
<name>A0A3B6UAW7_WHEAT</name>
<dbReference type="Proteomes" id="UP000019116">
    <property type="component" value="Chromosome Un"/>
</dbReference>
<dbReference type="AlphaFoldDB" id="A0A3B6UAW7"/>
<accession>A0A3B6UAW7</accession>
<protein>
    <submittedName>
        <fullName evidence="1">Uncharacterized protein</fullName>
    </submittedName>
</protein>
<organism evidence="1">
    <name type="scientific">Triticum aestivum</name>
    <name type="common">Wheat</name>
    <dbReference type="NCBI Taxonomy" id="4565"/>
    <lineage>
        <taxon>Eukaryota</taxon>
        <taxon>Viridiplantae</taxon>
        <taxon>Streptophyta</taxon>
        <taxon>Embryophyta</taxon>
        <taxon>Tracheophyta</taxon>
        <taxon>Spermatophyta</taxon>
        <taxon>Magnoliopsida</taxon>
        <taxon>Liliopsida</taxon>
        <taxon>Poales</taxon>
        <taxon>Poaceae</taxon>
        <taxon>BOP clade</taxon>
        <taxon>Pooideae</taxon>
        <taxon>Triticodae</taxon>
        <taxon>Triticeae</taxon>
        <taxon>Triticinae</taxon>
        <taxon>Triticum</taxon>
    </lineage>
</organism>
<dbReference type="EnsemblPlants" id="TraesCSU02G076900.1">
    <property type="protein sequence ID" value="TraesCSU02G076900.1"/>
    <property type="gene ID" value="TraesCSU02G076900"/>
</dbReference>
<sequence>MACTAAWRLDVGPARFFSSDKGERGSGDRSEGSECAAAAQVVAATEAYQREGKNYMLAWIAPRWARMWRLTSQSLRLTVFHFLSRIYIDNLDLGIFNMKHDVFPRIKQFGEGMVRWMATMATDVGVAEPSFASASLRDPSRVSYRGRHAQTVVATNFTLYQLMRLCKAE</sequence>
<keyword evidence="2" id="KW-1185">Reference proteome</keyword>
<proteinExistence type="predicted"/>
<dbReference type="Gramene" id="TraesCSU02G076900.1">
    <property type="protein sequence ID" value="TraesCSU02G076900.1"/>
    <property type="gene ID" value="TraesCSU02G076900"/>
</dbReference>
<reference evidence="1" key="2">
    <citation type="submission" date="2018-10" db="UniProtKB">
        <authorList>
            <consortium name="EnsemblPlants"/>
        </authorList>
    </citation>
    <scope>IDENTIFICATION</scope>
</reference>
<evidence type="ECO:0000313" key="1">
    <source>
        <dbReference type="EnsemblPlants" id="TraesCSU02G076900.1"/>
    </source>
</evidence>
<reference evidence="1" key="1">
    <citation type="submission" date="2018-08" db="EMBL/GenBank/DDBJ databases">
        <authorList>
            <person name="Rossello M."/>
        </authorList>
    </citation>
    <scope>NUCLEOTIDE SEQUENCE [LARGE SCALE GENOMIC DNA]</scope>
    <source>
        <strain evidence="1">cv. Chinese Spring</strain>
    </source>
</reference>